<evidence type="ECO:0000256" key="6">
    <source>
        <dbReference type="PIRSR" id="PIRSR600223-1"/>
    </source>
</evidence>
<evidence type="ECO:0000259" key="8">
    <source>
        <dbReference type="Pfam" id="PF10502"/>
    </source>
</evidence>
<dbReference type="GO" id="GO:0006465">
    <property type="term" value="P:signal peptide processing"/>
    <property type="evidence" value="ECO:0007669"/>
    <property type="project" value="InterPro"/>
</dbReference>
<dbReference type="RefSeq" id="WP_259362791.1">
    <property type="nucleotide sequence ID" value="NZ_CP043010.1"/>
</dbReference>
<keyword evidence="5 7" id="KW-0378">Hydrolase</keyword>
<name>A0AAX3EJ59_PAEUR</name>
<dbReference type="PANTHER" id="PTHR43390:SF1">
    <property type="entry name" value="CHLOROPLAST PROCESSING PEPTIDASE"/>
    <property type="match status" value="1"/>
</dbReference>
<organism evidence="9 10">
    <name type="scientific">Paenarthrobacter ureafaciens</name>
    <dbReference type="NCBI Taxonomy" id="37931"/>
    <lineage>
        <taxon>Bacteria</taxon>
        <taxon>Bacillati</taxon>
        <taxon>Actinomycetota</taxon>
        <taxon>Actinomycetes</taxon>
        <taxon>Micrococcales</taxon>
        <taxon>Micrococcaceae</taxon>
        <taxon>Paenarthrobacter</taxon>
    </lineage>
</organism>
<evidence type="ECO:0000256" key="1">
    <source>
        <dbReference type="ARBA" id="ARBA00000677"/>
    </source>
</evidence>
<sequence length="158" mass="16876">MRTTRIGAAAGLCLVLLLILRLWFLEPVVVTATSMAPTIPPGSIVWINKVSPVGRAGARIGEVVTLRSPDDGALIVKRVVAVEGQNISMQDGVLNVDGIPTREPFVDQKTIDGMYFGEVRVGQNEIFVLGDNREASIDSRHFGPVSTDAVTGRVIGVP</sequence>
<feature type="active site" evidence="6">
    <location>
        <position position="77"/>
    </location>
</feature>
<dbReference type="AlphaFoldDB" id="A0AAX3EJ59"/>
<evidence type="ECO:0000256" key="3">
    <source>
        <dbReference type="ARBA" id="ARBA00009370"/>
    </source>
</evidence>
<dbReference type="CDD" id="cd06530">
    <property type="entry name" value="S26_SPase_I"/>
    <property type="match status" value="1"/>
</dbReference>
<dbReference type="InterPro" id="IPR019758">
    <property type="entry name" value="Pept_S26A_signal_pept_1_CS"/>
</dbReference>
<dbReference type="GO" id="GO:0009003">
    <property type="term" value="F:signal peptidase activity"/>
    <property type="evidence" value="ECO:0007669"/>
    <property type="project" value="UniProtKB-EC"/>
</dbReference>
<dbReference type="InterPro" id="IPR036286">
    <property type="entry name" value="LexA/Signal_pep-like_sf"/>
</dbReference>
<dbReference type="EC" id="3.4.21.89" evidence="4 7"/>
<dbReference type="PRINTS" id="PR00727">
    <property type="entry name" value="LEADERPTASE"/>
</dbReference>
<dbReference type="SUPFAM" id="SSF51306">
    <property type="entry name" value="LexA/Signal peptidase"/>
    <property type="match status" value="1"/>
</dbReference>
<evidence type="ECO:0000313" key="10">
    <source>
        <dbReference type="Proteomes" id="UP001163293"/>
    </source>
</evidence>
<keyword evidence="7" id="KW-0645">Protease</keyword>
<comment type="catalytic activity">
    <reaction evidence="1 7">
        <text>Cleavage of hydrophobic, N-terminal signal or leader sequences from secreted and periplasmic proteins.</text>
        <dbReference type="EC" id="3.4.21.89"/>
    </reaction>
</comment>
<dbReference type="NCBIfam" id="TIGR02227">
    <property type="entry name" value="sigpep_I_bact"/>
    <property type="match status" value="1"/>
</dbReference>
<dbReference type="GO" id="GO:0004252">
    <property type="term" value="F:serine-type endopeptidase activity"/>
    <property type="evidence" value="ECO:0007669"/>
    <property type="project" value="InterPro"/>
</dbReference>
<comment type="subcellular location">
    <subcellularLocation>
        <location evidence="2">Cell membrane</location>
        <topology evidence="2">Single-pass type II membrane protein</topology>
    </subcellularLocation>
    <subcellularLocation>
        <location evidence="7">Membrane</location>
        <topology evidence="7">Single-pass type II membrane protein</topology>
    </subcellularLocation>
</comment>
<dbReference type="Pfam" id="PF10502">
    <property type="entry name" value="Peptidase_S26"/>
    <property type="match status" value="1"/>
</dbReference>
<keyword evidence="10" id="KW-1185">Reference proteome</keyword>
<dbReference type="PANTHER" id="PTHR43390">
    <property type="entry name" value="SIGNAL PEPTIDASE I"/>
    <property type="match status" value="1"/>
</dbReference>
<dbReference type="PROSITE" id="PS00761">
    <property type="entry name" value="SPASE_I_3"/>
    <property type="match status" value="1"/>
</dbReference>
<comment type="similarity">
    <text evidence="3 7">Belongs to the peptidase S26 family.</text>
</comment>
<evidence type="ECO:0000256" key="2">
    <source>
        <dbReference type="ARBA" id="ARBA00004401"/>
    </source>
</evidence>
<accession>A0AAX3EJ59</accession>
<dbReference type="Proteomes" id="UP001163293">
    <property type="component" value="Chromosome"/>
</dbReference>
<evidence type="ECO:0000313" key="9">
    <source>
        <dbReference type="EMBL" id="UYV97991.1"/>
    </source>
</evidence>
<dbReference type="InterPro" id="IPR000223">
    <property type="entry name" value="Pept_S26A_signal_pept_1"/>
</dbReference>
<feature type="domain" description="Peptidase S26" evidence="8">
    <location>
        <begin position="6"/>
        <end position="154"/>
    </location>
</feature>
<dbReference type="Gene3D" id="2.10.109.10">
    <property type="entry name" value="Umud Fragment, subunit A"/>
    <property type="match status" value="1"/>
</dbReference>
<evidence type="ECO:0000256" key="5">
    <source>
        <dbReference type="ARBA" id="ARBA00022801"/>
    </source>
</evidence>
<evidence type="ECO:0000256" key="7">
    <source>
        <dbReference type="RuleBase" id="RU362042"/>
    </source>
</evidence>
<feature type="active site" evidence="6">
    <location>
        <position position="34"/>
    </location>
</feature>
<dbReference type="GO" id="GO:0005886">
    <property type="term" value="C:plasma membrane"/>
    <property type="evidence" value="ECO:0007669"/>
    <property type="project" value="UniProtKB-SubCell"/>
</dbReference>
<gene>
    <name evidence="9" type="primary">lepB</name>
    <name evidence="9" type="ORF">NL394_01725</name>
</gene>
<proteinExistence type="inferred from homology"/>
<reference evidence="9" key="1">
    <citation type="submission" date="2022-07" db="EMBL/GenBank/DDBJ databases">
        <authorList>
            <person name="Wu T."/>
        </authorList>
    </citation>
    <scope>NUCLEOTIDE SEQUENCE</scope>
    <source>
        <strain evidence="9">SD-1</strain>
    </source>
</reference>
<dbReference type="EMBL" id="CP101185">
    <property type="protein sequence ID" value="UYV97991.1"/>
    <property type="molecule type" value="Genomic_DNA"/>
</dbReference>
<protein>
    <recommendedName>
        <fullName evidence="4 7">Signal peptidase I</fullName>
        <ecNumber evidence="4 7">3.4.21.89</ecNumber>
    </recommendedName>
</protein>
<dbReference type="InterPro" id="IPR019533">
    <property type="entry name" value="Peptidase_S26"/>
</dbReference>
<evidence type="ECO:0000256" key="4">
    <source>
        <dbReference type="ARBA" id="ARBA00013208"/>
    </source>
</evidence>